<comment type="similarity">
    <text evidence="2">Belongs to the lactate permease family.</text>
</comment>
<gene>
    <name evidence="9" type="ORF">B723_25020</name>
</gene>
<evidence type="ECO:0000256" key="3">
    <source>
        <dbReference type="ARBA" id="ARBA00022448"/>
    </source>
</evidence>
<keyword evidence="3" id="KW-0813">Transport</keyword>
<dbReference type="Proteomes" id="UP000017175">
    <property type="component" value="Chromosome"/>
</dbReference>
<feature type="transmembrane region" description="Helical" evidence="8">
    <location>
        <begin position="174"/>
        <end position="197"/>
    </location>
</feature>
<dbReference type="GO" id="GO:0005886">
    <property type="term" value="C:plasma membrane"/>
    <property type="evidence" value="ECO:0007669"/>
    <property type="project" value="UniProtKB-SubCell"/>
</dbReference>
<feature type="transmembrane region" description="Helical" evidence="8">
    <location>
        <begin position="421"/>
        <end position="449"/>
    </location>
</feature>
<evidence type="ECO:0000256" key="7">
    <source>
        <dbReference type="ARBA" id="ARBA00023136"/>
    </source>
</evidence>
<evidence type="ECO:0000313" key="10">
    <source>
        <dbReference type="Proteomes" id="UP000017175"/>
    </source>
</evidence>
<reference evidence="9 10" key="1">
    <citation type="journal article" date="2012" name="J. Bacteriol.">
        <title>Draft genome sequence of the cyanide-utilizing bacterium Pseudomonas fluorescens strain NCIMB 11764.</title>
        <authorList>
            <person name="Vilo C.A."/>
            <person name="Benedik M.J."/>
            <person name="Kunz D.A."/>
            <person name="Dong Q."/>
        </authorList>
    </citation>
    <scope>NUCLEOTIDE SEQUENCE [LARGE SCALE GENOMIC DNA]</scope>
    <source>
        <strain evidence="9 10">NCIMB 11764</strain>
    </source>
</reference>
<name>A0A0K1QUP9_PSEFL</name>
<evidence type="ECO:0000256" key="2">
    <source>
        <dbReference type="ARBA" id="ARBA00010100"/>
    </source>
</evidence>
<feature type="transmembrane region" description="Helical" evidence="8">
    <location>
        <begin position="302"/>
        <end position="323"/>
    </location>
</feature>
<evidence type="ECO:0000256" key="1">
    <source>
        <dbReference type="ARBA" id="ARBA00004651"/>
    </source>
</evidence>
<feature type="transmembrane region" description="Helical" evidence="8">
    <location>
        <begin position="27"/>
        <end position="47"/>
    </location>
</feature>
<evidence type="ECO:0000256" key="6">
    <source>
        <dbReference type="ARBA" id="ARBA00022989"/>
    </source>
</evidence>
<evidence type="ECO:0000313" key="9">
    <source>
        <dbReference type="EMBL" id="AKV09481.1"/>
    </source>
</evidence>
<feature type="transmembrane region" description="Helical" evidence="8">
    <location>
        <begin position="59"/>
        <end position="80"/>
    </location>
</feature>
<keyword evidence="5 8" id="KW-0812">Transmembrane</keyword>
<keyword evidence="4" id="KW-1003">Cell membrane</keyword>
<organism evidence="9 10">
    <name type="scientific">Pseudomonas fluorescens NCIMB 11764</name>
    <dbReference type="NCBI Taxonomy" id="1221522"/>
    <lineage>
        <taxon>Bacteria</taxon>
        <taxon>Pseudomonadati</taxon>
        <taxon>Pseudomonadota</taxon>
        <taxon>Gammaproteobacteria</taxon>
        <taxon>Pseudomonadales</taxon>
        <taxon>Pseudomonadaceae</taxon>
        <taxon>Pseudomonas</taxon>
    </lineage>
</organism>
<proteinExistence type="inferred from homology"/>
<dbReference type="GO" id="GO:0015129">
    <property type="term" value="F:lactate transmembrane transporter activity"/>
    <property type="evidence" value="ECO:0007669"/>
    <property type="project" value="InterPro"/>
</dbReference>
<feature type="transmembrane region" description="Helical" evidence="8">
    <location>
        <begin position="104"/>
        <end position="133"/>
    </location>
</feature>
<sequence length="486" mass="51290">MLALFHLSPVLLVTAMLVVLRRPPVHAAIAGTLLVVVLWLAGVAEAWQPSSMMAAVQDTAVLFASTAFVIVPGLAFVIFIERLGVNLALSQWVRSLGLRRGDQVAFIVLGLAPLLEAMTGFGVSLIATVPLLLSLFERRVALRIALAGMAIMPWGTLGLASVIGASLAHLDAAALASTSALTSAPVFFALSAIALFLAGVREWREWRALGVFWLLFVGVLYSASRWLGPEVAGVAAGLVTAVAVLSAGLWRLRRSDSERGSVQWPRQAWPYLLLIVYIVALKMVWTITSWQDSWIVQGAQVTWKPLASPGLALVLVLIGLGFYTRNTPRQTASDISVPAALAARARRPLLTIFFFLAMSQMMVKAGFLAGLMQLLAGLSPTAATSLVALFGALSGYMTGSNVGGNAIFMPAIAMLPEPSRLLLAAVQNSAAGHAALGSLSIVMLILGLAKTQATEEGELVRFGFALVCLNTALVALGAGLLSGWFG</sequence>
<feature type="transmembrane region" description="Helical" evidence="8">
    <location>
        <begin position="271"/>
        <end position="290"/>
    </location>
</feature>
<dbReference type="AlphaFoldDB" id="A0A0K1QUP9"/>
<dbReference type="GO" id="GO:0015295">
    <property type="term" value="F:solute:proton symporter activity"/>
    <property type="evidence" value="ECO:0007669"/>
    <property type="project" value="TreeGrafter"/>
</dbReference>
<keyword evidence="6 8" id="KW-1133">Transmembrane helix</keyword>
<dbReference type="InterPro" id="IPR003804">
    <property type="entry name" value="Lactate_perm"/>
</dbReference>
<evidence type="ECO:0000256" key="8">
    <source>
        <dbReference type="SAM" id="Phobius"/>
    </source>
</evidence>
<keyword evidence="7 8" id="KW-0472">Membrane</keyword>
<dbReference type="PANTHER" id="PTHR30003:SF0">
    <property type="entry name" value="GLYCOLATE PERMEASE GLCA-RELATED"/>
    <property type="match status" value="1"/>
</dbReference>
<comment type="subcellular location">
    <subcellularLocation>
        <location evidence="1">Cell membrane</location>
        <topology evidence="1">Multi-pass membrane protein</topology>
    </subcellularLocation>
</comment>
<evidence type="ECO:0000256" key="5">
    <source>
        <dbReference type="ARBA" id="ARBA00022692"/>
    </source>
</evidence>
<feature type="transmembrane region" description="Helical" evidence="8">
    <location>
        <begin position="145"/>
        <end position="168"/>
    </location>
</feature>
<evidence type="ECO:0000256" key="4">
    <source>
        <dbReference type="ARBA" id="ARBA00022475"/>
    </source>
</evidence>
<feature type="transmembrane region" description="Helical" evidence="8">
    <location>
        <begin position="387"/>
        <end position="409"/>
    </location>
</feature>
<dbReference type="RefSeq" id="WP_017338387.1">
    <property type="nucleotide sequence ID" value="NZ_CP010945.1"/>
</dbReference>
<feature type="transmembrane region" description="Helical" evidence="8">
    <location>
        <begin position="349"/>
        <end position="375"/>
    </location>
</feature>
<feature type="transmembrane region" description="Helical" evidence="8">
    <location>
        <begin position="209"/>
        <end position="227"/>
    </location>
</feature>
<protein>
    <submittedName>
        <fullName evidence="9">Transporter</fullName>
    </submittedName>
</protein>
<accession>A0A0K1QUP9</accession>
<dbReference type="eggNOG" id="COG1620">
    <property type="taxonomic scope" value="Bacteria"/>
</dbReference>
<dbReference type="PANTHER" id="PTHR30003">
    <property type="entry name" value="L-LACTATE PERMEASE"/>
    <property type="match status" value="1"/>
</dbReference>
<feature type="transmembrane region" description="Helical" evidence="8">
    <location>
        <begin position="461"/>
        <end position="485"/>
    </location>
</feature>
<dbReference type="OrthoDB" id="3691279at2"/>
<dbReference type="EMBL" id="CP010945">
    <property type="protein sequence ID" value="AKV09481.1"/>
    <property type="molecule type" value="Genomic_DNA"/>
</dbReference>
<feature type="transmembrane region" description="Helical" evidence="8">
    <location>
        <begin position="233"/>
        <end position="250"/>
    </location>
</feature>